<reference evidence="2" key="2">
    <citation type="journal article" date="2017" name="J. Anim. Genet.">
        <title>Multiple reference genome sequences of hot pepper reveal the massive evolution of plant disease resistance genes by retroduplication.</title>
        <authorList>
            <person name="Kim S."/>
            <person name="Park J."/>
            <person name="Yeom S.-I."/>
            <person name="Kim Y.-M."/>
            <person name="Seo E."/>
            <person name="Kim K.-T."/>
            <person name="Kim M.-S."/>
            <person name="Lee J.M."/>
            <person name="Cheong K."/>
            <person name="Shin H.-S."/>
            <person name="Kim S.-B."/>
            <person name="Han K."/>
            <person name="Lee J."/>
            <person name="Park M."/>
            <person name="Lee H.-A."/>
            <person name="Lee H.-Y."/>
            <person name="Lee Y."/>
            <person name="Oh S."/>
            <person name="Lee J.H."/>
            <person name="Choi E."/>
            <person name="Choi E."/>
            <person name="Lee S.E."/>
            <person name="Jeon J."/>
            <person name="Kim H."/>
            <person name="Choi G."/>
            <person name="Song H."/>
            <person name="Lee J."/>
            <person name="Lee S.-C."/>
            <person name="Kwon J.-K."/>
            <person name="Lee H.-Y."/>
            <person name="Koo N."/>
            <person name="Hong Y."/>
            <person name="Kim R.W."/>
            <person name="Kang W.-H."/>
            <person name="Huh J.H."/>
            <person name="Kang B.-C."/>
            <person name="Yang T.-J."/>
            <person name="Lee Y.-H."/>
            <person name="Bennetzen J.L."/>
            <person name="Choi D."/>
        </authorList>
    </citation>
    <scope>NUCLEOTIDE SEQUENCE [LARGE SCALE GENOMIC DNA]</scope>
    <source>
        <strain evidence="2">cv. PBC81</strain>
    </source>
</reference>
<accession>A0A2G2V5K3</accession>
<sequence>MNHVPRSKIVLRKLGNRITSNETQEKFSKIVIDILLHPRSGRNVNRQEVAQEQTLDITLPQSSGSNIEQPAIMEKNVQDNIEEPVIVQEDIQGVQNLVSNVADPVVTSCRSGRIIRKLLWFALLRESYDRIPKDPNTTPLNYVETLHDKDAKMWIAAMKS</sequence>
<name>A0A2G2V5K3_CAPBA</name>
<comment type="caution">
    <text evidence="1">The sequence shown here is derived from an EMBL/GenBank/DDBJ whole genome shotgun (WGS) entry which is preliminary data.</text>
</comment>
<dbReference type="OrthoDB" id="1212292at2759"/>
<organism evidence="1 2">
    <name type="scientific">Capsicum baccatum</name>
    <name type="common">Peruvian pepper</name>
    <dbReference type="NCBI Taxonomy" id="33114"/>
    <lineage>
        <taxon>Eukaryota</taxon>
        <taxon>Viridiplantae</taxon>
        <taxon>Streptophyta</taxon>
        <taxon>Embryophyta</taxon>
        <taxon>Tracheophyta</taxon>
        <taxon>Spermatophyta</taxon>
        <taxon>Magnoliopsida</taxon>
        <taxon>eudicotyledons</taxon>
        <taxon>Gunneridae</taxon>
        <taxon>Pentapetalae</taxon>
        <taxon>asterids</taxon>
        <taxon>lamiids</taxon>
        <taxon>Solanales</taxon>
        <taxon>Solanaceae</taxon>
        <taxon>Solanoideae</taxon>
        <taxon>Capsiceae</taxon>
        <taxon>Capsicum</taxon>
    </lineage>
</organism>
<reference evidence="1 2" key="1">
    <citation type="journal article" date="2017" name="Genome Biol.">
        <title>New reference genome sequences of hot pepper reveal the massive evolution of plant disease-resistance genes by retroduplication.</title>
        <authorList>
            <person name="Kim S."/>
            <person name="Park J."/>
            <person name="Yeom S.I."/>
            <person name="Kim Y.M."/>
            <person name="Seo E."/>
            <person name="Kim K.T."/>
            <person name="Kim M.S."/>
            <person name="Lee J.M."/>
            <person name="Cheong K."/>
            <person name="Shin H.S."/>
            <person name="Kim S.B."/>
            <person name="Han K."/>
            <person name="Lee J."/>
            <person name="Park M."/>
            <person name="Lee H.A."/>
            <person name="Lee H.Y."/>
            <person name="Lee Y."/>
            <person name="Oh S."/>
            <person name="Lee J.H."/>
            <person name="Choi E."/>
            <person name="Choi E."/>
            <person name="Lee S.E."/>
            <person name="Jeon J."/>
            <person name="Kim H."/>
            <person name="Choi G."/>
            <person name="Song H."/>
            <person name="Lee J."/>
            <person name="Lee S.C."/>
            <person name="Kwon J.K."/>
            <person name="Lee H.Y."/>
            <person name="Koo N."/>
            <person name="Hong Y."/>
            <person name="Kim R.W."/>
            <person name="Kang W.H."/>
            <person name="Huh J.H."/>
            <person name="Kang B.C."/>
            <person name="Yang T.J."/>
            <person name="Lee Y.H."/>
            <person name="Bennetzen J.L."/>
            <person name="Choi D."/>
        </authorList>
    </citation>
    <scope>NUCLEOTIDE SEQUENCE [LARGE SCALE GENOMIC DNA]</scope>
    <source>
        <strain evidence="2">cv. PBC81</strain>
    </source>
</reference>
<evidence type="ECO:0000313" key="1">
    <source>
        <dbReference type="EMBL" id="PHT28266.1"/>
    </source>
</evidence>
<dbReference type="Proteomes" id="UP000224567">
    <property type="component" value="Unassembled WGS sequence"/>
</dbReference>
<gene>
    <name evidence="1" type="ORF">CQW23_32131</name>
</gene>
<proteinExistence type="predicted"/>
<protein>
    <submittedName>
        <fullName evidence="1">Uncharacterized protein</fullName>
    </submittedName>
</protein>
<dbReference type="EMBL" id="MLFT02000241">
    <property type="protein sequence ID" value="PHT28266.1"/>
    <property type="molecule type" value="Genomic_DNA"/>
</dbReference>
<keyword evidence="2" id="KW-1185">Reference proteome</keyword>
<evidence type="ECO:0000313" key="2">
    <source>
        <dbReference type="Proteomes" id="UP000224567"/>
    </source>
</evidence>
<dbReference type="AlphaFoldDB" id="A0A2G2V5K3"/>